<reference evidence="2" key="1">
    <citation type="submission" date="2018-02" db="EMBL/GenBank/DDBJ databases">
        <title>Rhizophora mucronata_Transcriptome.</title>
        <authorList>
            <person name="Meera S.P."/>
            <person name="Sreeshan A."/>
            <person name="Augustine A."/>
        </authorList>
    </citation>
    <scope>NUCLEOTIDE SEQUENCE</scope>
    <source>
        <tissue evidence="2">Leaf</tissue>
    </source>
</reference>
<evidence type="ECO:0000313" key="2">
    <source>
        <dbReference type="EMBL" id="MBX28485.1"/>
    </source>
</evidence>
<feature type="region of interest" description="Disordered" evidence="1">
    <location>
        <begin position="56"/>
        <end position="75"/>
    </location>
</feature>
<proteinExistence type="predicted"/>
<dbReference type="AlphaFoldDB" id="A0A2P2ME09"/>
<name>A0A2P2ME09_RHIMU</name>
<sequence>MSVVAFGCSELSNGSRLAARIGRDKKEDRFKELGLPDRRSDPGIARKMAILSSNCEQHTEAGSWRTTLKPSKKKM</sequence>
<evidence type="ECO:0000256" key="1">
    <source>
        <dbReference type="SAM" id="MobiDB-lite"/>
    </source>
</evidence>
<accession>A0A2P2ME09</accession>
<dbReference type="EMBL" id="GGEC01048001">
    <property type="protein sequence ID" value="MBX28485.1"/>
    <property type="molecule type" value="Transcribed_RNA"/>
</dbReference>
<organism evidence="2">
    <name type="scientific">Rhizophora mucronata</name>
    <name type="common">Asiatic mangrove</name>
    <dbReference type="NCBI Taxonomy" id="61149"/>
    <lineage>
        <taxon>Eukaryota</taxon>
        <taxon>Viridiplantae</taxon>
        <taxon>Streptophyta</taxon>
        <taxon>Embryophyta</taxon>
        <taxon>Tracheophyta</taxon>
        <taxon>Spermatophyta</taxon>
        <taxon>Magnoliopsida</taxon>
        <taxon>eudicotyledons</taxon>
        <taxon>Gunneridae</taxon>
        <taxon>Pentapetalae</taxon>
        <taxon>rosids</taxon>
        <taxon>fabids</taxon>
        <taxon>Malpighiales</taxon>
        <taxon>Rhizophoraceae</taxon>
        <taxon>Rhizophora</taxon>
    </lineage>
</organism>
<protein>
    <submittedName>
        <fullName evidence="2">Uncharacterized protein</fullName>
    </submittedName>
</protein>